<keyword evidence="4" id="KW-1185">Reference proteome</keyword>
<proteinExistence type="predicted"/>
<feature type="domain" description="Carrier" evidence="2">
    <location>
        <begin position="452"/>
        <end position="527"/>
    </location>
</feature>
<dbReference type="PROSITE" id="PS00455">
    <property type="entry name" value="AMP_BINDING"/>
    <property type="match status" value="1"/>
</dbReference>
<evidence type="ECO:0000256" key="1">
    <source>
        <dbReference type="ARBA" id="ARBA00022737"/>
    </source>
</evidence>
<dbReference type="Gene3D" id="3.40.50.12780">
    <property type="entry name" value="N-terminal domain of ligase-like"/>
    <property type="match status" value="1"/>
</dbReference>
<evidence type="ECO:0000259" key="2">
    <source>
        <dbReference type="PROSITE" id="PS50075"/>
    </source>
</evidence>
<organism evidence="3 4">
    <name type="scientific">Paenibacillus terricola</name>
    <dbReference type="NCBI Taxonomy" id="2763503"/>
    <lineage>
        <taxon>Bacteria</taxon>
        <taxon>Bacillati</taxon>
        <taxon>Bacillota</taxon>
        <taxon>Bacilli</taxon>
        <taxon>Bacillales</taxon>
        <taxon>Paenibacillaceae</taxon>
        <taxon>Paenibacillus</taxon>
    </lineage>
</organism>
<dbReference type="RefSeq" id="WP_191205195.1">
    <property type="nucleotide sequence ID" value="NZ_JACXZA010000005.1"/>
</dbReference>
<dbReference type="PROSITE" id="PS50075">
    <property type="entry name" value="CARRIER"/>
    <property type="match status" value="1"/>
</dbReference>
<dbReference type="InterPro" id="IPR000873">
    <property type="entry name" value="AMP-dep_synth/lig_dom"/>
</dbReference>
<reference evidence="3 4" key="1">
    <citation type="submission" date="2020-09" db="EMBL/GenBank/DDBJ databases">
        <title>Paenibacillus sp. strain PR3 16S rRNA gene Genome sequencing and assembly.</title>
        <authorList>
            <person name="Kim J."/>
        </authorList>
    </citation>
    <scope>NUCLEOTIDE SEQUENCE [LARGE SCALE GENOMIC DNA]</scope>
    <source>
        <strain evidence="3 4">PR3</strain>
    </source>
</reference>
<dbReference type="SUPFAM" id="SSF47336">
    <property type="entry name" value="ACP-like"/>
    <property type="match status" value="1"/>
</dbReference>
<name>A0ABR8MY58_9BACL</name>
<dbReference type="EMBL" id="JACXZA010000005">
    <property type="protein sequence ID" value="MBD3920882.1"/>
    <property type="molecule type" value="Genomic_DNA"/>
</dbReference>
<dbReference type="InterPro" id="IPR020845">
    <property type="entry name" value="AMP-binding_CS"/>
</dbReference>
<gene>
    <name evidence="3" type="ORF">H8B09_19100</name>
</gene>
<dbReference type="InterPro" id="IPR036736">
    <property type="entry name" value="ACP-like_sf"/>
</dbReference>
<dbReference type="Gene3D" id="3.30.300.30">
    <property type="match status" value="1"/>
</dbReference>
<evidence type="ECO:0000313" key="3">
    <source>
        <dbReference type="EMBL" id="MBD3920882.1"/>
    </source>
</evidence>
<dbReference type="PANTHER" id="PTHR45527:SF1">
    <property type="entry name" value="FATTY ACID SYNTHASE"/>
    <property type="match status" value="1"/>
</dbReference>
<dbReference type="Gene3D" id="1.10.1200.10">
    <property type="entry name" value="ACP-like"/>
    <property type="match status" value="1"/>
</dbReference>
<sequence length="533" mass="59727">MSQLLSLLKQNFGEYKEKTAISETHRSITYGNLNALSNQYYDRLRENGVEAYDVVAIELERSIEAIAAMIAILKIGAAYTVINKDYPESRKTYMREVLNVRVTIDSALELDPSRADEWNGSDRTSDQLCYVIFTSGTTSMPKAVGIPDRGVLRLLGEERLGLSPELTISHISPLEFDASIIEIWGGLLTGMTVALLSKTEILNIYLVERRIQQEIDMMWITSSLFNFWVDKKPEMFAKLSHVIVGGEQLSMSHVRQVLPLTTVINGYGPTENTVFTTLDVMKGSVDEIAIGTAIHGTELYIVDENGQLSNEGELYASGEGVALGYLGNPEKTQESFVTWNGIPVYKTGDLVRLNEAGKIVYIGRKDTQVKINGYRIDLQEIEYAAKALGARNAHAFVQDKKVYLAVTTRLDNVSTKLKTTLPMYMIPSKIAYVSELPLTANGKTDTRALYEHYFMPKNKKLAQIIGKYVNADKLTDQTNLFEFAIDSIIVWEIAREINHYFRADLSFFDIIEHPTIGEIAALIGEEQYAANHL</sequence>
<protein>
    <submittedName>
        <fullName evidence="3">Non-ribosomal peptide synthetase</fullName>
    </submittedName>
</protein>
<keyword evidence="1" id="KW-0677">Repeat</keyword>
<accession>A0ABR8MY58</accession>
<dbReference type="Pfam" id="PF00550">
    <property type="entry name" value="PP-binding"/>
    <property type="match status" value="1"/>
</dbReference>
<comment type="caution">
    <text evidence="3">The sequence shown here is derived from an EMBL/GenBank/DDBJ whole genome shotgun (WGS) entry which is preliminary data.</text>
</comment>
<dbReference type="InterPro" id="IPR009081">
    <property type="entry name" value="PP-bd_ACP"/>
</dbReference>
<dbReference type="PANTHER" id="PTHR45527">
    <property type="entry name" value="NONRIBOSOMAL PEPTIDE SYNTHETASE"/>
    <property type="match status" value="1"/>
</dbReference>
<dbReference type="InterPro" id="IPR042099">
    <property type="entry name" value="ANL_N_sf"/>
</dbReference>
<dbReference type="Proteomes" id="UP000609346">
    <property type="component" value="Unassembled WGS sequence"/>
</dbReference>
<dbReference type="Pfam" id="PF00501">
    <property type="entry name" value="AMP-binding"/>
    <property type="match status" value="1"/>
</dbReference>
<dbReference type="InterPro" id="IPR045851">
    <property type="entry name" value="AMP-bd_C_sf"/>
</dbReference>
<evidence type="ECO:0000313" key="4">
    <source>
        <dbReference type="Proteomes" id="UP000609346"/>
    </source>
</evidence>
<dbReference type="SUPFAM" id="SSF56801">
    <property type="entry name" value="Acetyl-CoA synthetase-like"/>
    <property type="match status" value="1"/>
</dbReference>